<evidence type="ECO:0000256" key="2">
    <source>
        <dbReference type="ARBA" id="ARBA00022833"/>
    </source>
</evidence>
<sequence>MADIIKIEPYFSKKIWGGQKLKDFGYNIGNDNIGEAWVLSAHPNGMSYLMLDDKKVSLLDFYNTNRTFFGNYPGEFPILAKIITANDNLSVQVHPTDEYALRKHNSLGKPESWYIIDCEENSKLIYGHSAKNIGEFKKAIEDNKWDSILNKVSIKKGDFLYVEPGKIHAITPNVTLFELQRSSDITYRLYDYDRIDNGKKRELHIEDSLNNIVIPDTMENIITDKKDFNFESEFFSINKINVQEKFTYIKPLDAKWMNFTILSGEGKINNVKLKAGDTAICDSLLEFFEIKGKIEIIFYWV</sequence>
<evidence type="ECO:0000259" key="5">
    <source>
        <dbReference type="Pfam" id="PF20511"/>
    </source>
</evidence>
<dbReference type="PATRIC" id="fig|216946.3.peg.83"/>
<dbReference type="OrthoDB" id="9808275at2"/>
<dbReference type="CDD" id="cd07010">
    <property type="entry name" value="cupin_PMI_type_I_N_bac"/>
    <property type="match status" value="1"/>
</dbReference>
<feature type="domain" description="Phosphomannose isomerase type I catalytic" evidence="5">
    <location>
        <begin position="5"/>
        <end position="104"/>
    </location>
</feature>
<keyword evidence="2 3" id="KW-0862">Zinc</keyword>
<keyword evidence="1 3" id="KW-0479">Metal-binding</keyword>
<feature type="binding site" evidence="3">
    <location>
        <position position="168"/>
    </location>
    <ligand>
        <name>Zn(2+)</name>
        <dbReference type="ChEBI" id="CHEBI:29105"/>
    </ligand>
</feature>
<dbReference type="RefSeq" id="WP_075047943.1">
    <property type="nucleotide sequence ID" value="NZ_CP012328.1"/>
</dbReference>
<dbReference type="SUPFAM" id="SSF51182">
    <property type="entry name" value="RmlC-like cupins"/>
    <property type="match status" value="1"/>
</dbReference>
<dbReference type="AlphaFoldDB" id="A0A0K1P4V6"/>
<dbReference type="STRING" id="216946.STURO_v1c00830"/>
<dbReference type="GO" id="GO:0004476">
    <property type="term" value="F:mannose-6-phosphate isomerase activity"/>
    <property type="evidence" value="ECO:0007669"/>
    <property type="project" value="InterPro"/>
</dbReference>
<dbReference type="PIRSF" id="PIRSF036894">
    <property type="entry name" value="PMI_Firm_short"/>
    <property type="match status" value="1"/>
</dbReference>
<evidence type="ECO:0000256" key="3">
    <source>
        <dbReference type="PIRSR" id="PIRSR036894-1"/>
    </source>
</evidence>
<accession>A0A0K1P4V6</accession>
<reference evidence="6 7" key="1">
    <citation type="journal article" date="2015" name="Genome Announc.">
        <title>Complete Genome Sequence of Spiroplasma turonicum Strain Tab4cT, a Parasite of a Horse Fly, Haematopota sp. (Diptera: Tabanidae).</title>
        <authorList>
            <person name="Davis R.E."/>
            <person name="Shao J."/>
            <person name="Zhao Y."/>
            <person name="Gasparich G.E."/>
            <person name="Gaynor B.J."/>
            <person name="Donofrio N."/>
        </authorList>
    </citation>
    <scope>NUCLEOTIDE SEQUENCE [LARGE SCALE GENOMIC DNA]</scope>
    <source>
        <strain evidence="6 7">Tab4c</strain>
    </source>
</reference>
<dbReference type="InterPro" id="IPR014628">
    <property type="entry name" value="Man6P_isomerase_Firm_short"/>
</dbReference>
<proteinExistence type="predicted"/>
<dbReference type="Gene3D" id="2.60.120.10">
    <property type="entry name" value="Jelly Rolls"/>
    <property type="match status" value="2"/>
</dbReference>
<feature type="binding site" evidence="3">
    <location>
        <position position="94"/>
    </location>
    <ligand>
        <name>Zn(2+)</name>
        <dbReference type="ChEBI" id="CHEBI:29105"/>
    </ligand>
</feature>
<comment type="cofactor">
    <cofactor evidence="3">
        <name>Zn(2+)</name>
        <dbReference type="ChEBI" id="CHEBI:29105"/>
    </cofactor>
    <text evidence="3">Binds 1 zinc ion per subunit.</text>
</comment>
<evidence type="ECO:0000313" key="7">
    <source>
        <dbReference type="Proteomes" id="UP000067243"/>
    </source>
</evidence>
<dbReference type="InterPro" id="IPR046457">
    <property type="entry name" value="PMI_typeI_cat"/>
</dbReference>
<dbReference type="KEGG" id="stur:STURON_0085"/>
<dbReference type="EMBL" id="CP012328">
    <property type="protein sequence ID" value="AKU79331.1"/>
    <property type="molecule type" value="Genomic_DNA"/>
</dbReference>
<evidence type="ECO:0000256" key="1">
    <source>
        <dbReference type="ARBA" id="ARBA00022723"/>
    </source>
</evidence>
<protein>
    <submittedName>
        <fullName evidence="6">Mannose-6-phosphate isomerase</fullName>
    </submittedName>
</protein>
<feature type="active site" evidence="4">
    <location>
        <position position="188"/>
    </location>
</feature>
<dbReference type="InterPro" id="IPR014710">
    <property type="entry name" value="RmlC-like_jellyroll"/>
</dbReference>
<dbReference type="GO" id="GO:0008270">
    <property type="term" value="F:zinc ion binding"/>
    <property type="evidence" value="ECO:0007669"/>
    <property type="project" value="InterPro"/>
</dbReference>
<name>A0A0K1P4V6_9MOLU</name>
<gene>
    <name evidence="6" type="primary">manA</name>
    <name evidence="6" type="ORF">STURON_0085</name>
</gene>
<evidence type="ECO:0000313" key="6">
    <source>
        <dbReference type="EMBL" id="AKU79331.1"/>
    </source>
</evidence>
<evidence type="ECO:0000256" key="4">
    <source>
        <dbReference type="PIRSR" id="PIRSR036894-2"/>
    </source>
</evidence>
<feature type="binding site" evidence="3">
    <location>
        <position position="111"/>
    </location>
    <ligand>
        <name>Zn(2+)</name>
        <dbReference type="ChEBI" id="CHEBI:29105"/>
    </ligand>
</feature>
<dbReference type="Proteomes" id="UP000067243">
    <property type="component" value="Chromosome"/>
</dbReference>
<dbReference type="PANTHER" id="PTHR42742">
    <property type="entry name" value="TRANSCRIPTIONAL REPRESSOR MPRA"/>
    <property type="match status" value="1"/>
</dbReference>
<keyword evidence="6" id="KW-0413">Isomerase</keyword>
<dbReference type="GO" id="GO:0005975">
    <property type="term" value="P:carbohydrate metabolic process"/>
    <property type="evidence" value="ECO:0007669"/>
    <property type="project" value="InterPro"/>
</dbReference>
<dbReference type="InterPro" id="IPR051804">
    <property type="entry name" value="Carb_Metab_Reg_Kinase/Isom"/>
</dbReference>
<organism evidence="6 7">
    <name type="scientific">Spiroplasma turonicum</name>
    <dbReference type="NCBI Taxonomy" id="216946"/>
    <lineage>
        <taxon>Bacteria</taxon>
        <taxon>Bacillati</taxon>
        <taxon>Mycoplasmatota</taxon>
        <taxon>Mollicutes</taxon>
        <taxon>Entomoplasmatales</taxon>
        <taxon>Spiroplasmataceae</taxon>
        <taxon>Spiroplasma</taxon>
    </lineage>
</organism>
<dbReference type="PANTHER" id="PTHR42742:SF3">
    <property type="entry name" value="FRUCTOKINASE"/>
    <property type="match status" value="1"/>
</dbReference>
<dbReference type="InterPro" id="IPR011051">
    <property type="entry name" value="RmlC_Cupin_sf"/>
</dbReference>
<keyword evidence="7" id="KW-1185">Reference proteome</keyword>
<dbReference type="Pfam" id="PF20511">
    <property type="entry name" value="PMI_typeI_cat"/>
    <property type="match status" value="1"/>
</dbReference>